<dbReference type="Gene3D" id="3.40.50.300">
    <property type="entry name" value="P-loop containing nucleotide triphosphate hydrolases"/>
    <property type="match status" value="1"/>
</dbReference>
<name>A0ABT1Y6H2_9FIRM</name>
<sequence>MRHYVLAAEHIQKQYNGNVVLQDVSIRVKKGEIYGLVGKNGSFKH</sequence>
<dbReference type="RefSeq" id="WP_198306503.1">
    <property type="nucleotide sequence ID" value="NZ_CP022121.1"/>
</dbReference>
<comment type="caution">
    <text evidence="1">The sequence shown here is derived from an EMBL/GenBank/DDBJ whole genome shotgun (WGS) entry which is preliminary data.</text>
</comment>
<reference evidence="1 2" key="1">
    <citation type="submission" date="2022-08" db="EMBL/GenBank/DDBJ databases">
        <title>Proteogenomics of the novel Dehalobacterium formicoaceticum strain EZ94 highlights a key role of methyltransferases during anaerobic dichloromethane degradation.</title>
        <authorList>
            <person name="Wasmund K."/>
        </authorList>
    </citation>
    <scope>NUCLEOTIDE SEQUENCE [LARGE SCALE GENOMIC DNA]</scope>
    <source>
        <strain evidence="1 2">EZ94</strain>
    </source>
</reference>
<keyword evidence="2" id="KW-1185">Reference proteome</keyword>
<evidence type="ECO:0000313" key="2">
    <source>
        <dbReference type="Proteomes" id="UP001524944"/>
    </source>
</evidence>
<gene>
    <name evidence="1" type="ORF">NVS47_13350</name>
</gene>
<dbReference type="Proteomes" id="UP001524944">
    <property type="component" value="Unassembled WGS sequence"/>
</dbReference>
<protein>
    <recommendedName>
        <fullName evidence="3">ABC transporter ATP-binding protein</fullName>
    </recommendedName>
</protein>
<evidence type="ECO:0008006" key="3">
    <source>
        <dbReference type="Google" id="ProtNLM"/>
    </source>
</evidence>
<dbReference type="InterPro" id="IPR027417">
    <property type="entry name" value="P-loop_NTPase"/>
</dbReference>
<organism evidence="1 2">
    <name type="scientific">Dehalobacterium formicoaceticum</name>
    <dbReference type="NCBI Taxonomy" id="51515"/>
    <lineage>
        <taxon>Bacteria</taxon>
        <taxon>Bacillati</taxon>
        <taxon>Bacillota</taxon>
        <taxon>Clostridia</taxon>
        <taxon>Eubacteriales</taxon>
        <taxon>Peptococcaceae</taxon>
        <taxon>Dehalobacterium</taxon>
    </lineage>
</organism>
<proteinExistence type="predicted"/>
<dbReference type="EMBL" id="JANPWE010000007">
    <property type="protein sequence ID" value="MCR6546484.1"/>
    <property type="molecule type" value="Genomic_DNA"/>
</dbReference>
<dbReference type="SUPFAM" id="SSF52540">
    <property type="entry name" value="P-loop containing nucleoside triphosphate hydrolases"/>
    <property type="match status" value="1"/>
</dbReference>
<accession>A0ABT1Y6H2</accession>
<evidence type="ECO:0000313" key="1">
    <source>
        <dbReference type="EMBL" id="MCR6546484.1"/>
    </source>
</evidence>